<dbReference type="Proteomes" id="UP000243859">
    <property type="component" value="Unassembled WGS sequence"/>
</dbReference>
<gene>
    <name evidence="2" type="ORF">C8N32_10960</name>
</gene>
<dbReference type="Gene3D" id="3.90.1200.10">
    <property type="match status" value="1"/>
</dbReference>
<comment type="caution">
    <text evidence="2">The sequence shown here is derived from an EMBL/GenBank/DDBJ whole genome shotgun (WGS) entry which is preliminary data.</text>
</comment>
<dbReference type="EMBL" id="QAAA01000009">
    <property type="protein sequence ID" value="PTN01936.1"/>
    <property type="molecule type" value="Genomic_DNA"/>
</dbReference>
<dbReference type="Gene3D" id="3.30.200.20">
    <property type="entry name" value="Phosphorylase Kinase, domain 1"/>
    <property type="match status" value="1"/>
</dbReference>
<organism evidence="2 3">
    <name type="scientific">Rhodovulum imhoffii</name>
    <dbReference type="NCBI Taxonomy" id="365340"/>
    <lineage>
        <taxon>Bacteria</taxon>
        <taxon>Pseudomonadati</taxon>
        <taxon>Pseudomonadota</taxon>
        <taxon>Alphaproteobacteria</taxon>
        <taxon>Rhodobacterales</taxon>
        <taxon>Paracoccaceae</taxon>
        <taxon>Rhodovulum</taxon>
    </lineage>
</organism>
<reference evidence="2 3" key="1">
    <citation type="submission" date="2018-04" db="EMBL/GenBank/DDBJ databases">
        <title>Genomic Encyclopedia of Archaeal and Bacterial Type Strains, Phase II (KMG-II): from individual species to whole genera.</title>
        <authorList>
            <person name="Goeker M."/>
        </authorList>
    </citation>
    <scope>NUCLEOTIDE SEQUENCE [LARGE SCALE GENOMIC DNA]</scope>
    <source>
        <strain evidence="2 3">DSM 18064</strain>
    </source>
</reference>
<keyword evidence="3" id="KW-1185">Reference proteome</keyword>
<dbReference type="InterPro" id="IPR002575">
    <property type="entry name" value="Aminoglycoside_PTrfase"/>
</dbReference>
<dbReference type="OrthoDB" id="9809275at2"/>
<dbReference type="AlphaFoldDB" id="A0A2T5BRN1"/>
<evidence type="ECO:0000313" key="2">
    <source>
        <dbReference type="EMBL" id="PTN01936.1"/>
    </source>
</evidence>
<evidence type="ECO:0000313" key="3">
    <source>
        <dbReference type="Proteomes" id="UP000243859"/>
    </source>
</evidence>
<feature type="domain" description="Aminoglycoside phosphotransferase" evidence="1">
    <location>
        <begin position="23"/>
        <end position="254"/>
    </location>
</feature>
<accession>A0A2T5BRN1</accession>
<dbReference type="RefSeq" id="WP_107892585.1">
    <property type="nucleotide sequence ID" value="NZ_NHSI01000051.1"/>
</dbReference>
<protein>
    <recommendedName>
        <fullName evidence="1">Aminoglycoside phosphotransferase domain-containing protein</fullName>
    </recommendedName>
</protein>
<proteinExistence type="predicted"/>
<name>A0A2T5BRN1_9RHOB</name>
<dbReference type="InterPro" id="IPR011009">
    <property type="entry name" value="Kinase-like_dom_sf"/>
</dbReference>
<dbReference type="Pfam" id="PF01636">
    <property type="entry name" value="APH"/>
    <property type="match status" value="1"/>
</dbReference>
<sequence length="339" mass="37314">MTERAFLATRFVEASGWGAATRTTLAGDASARRYERLTDPDTNARAVLMDADTARGEDVRPFITIAEHLLALGLSAPRILARDTESGFLMLEDLGDDLYARVVPRAPDLEEMLYETATDLLANLHQTPPPAGIAAYDPPLMAEMACQPFDWYLPAADAGTDAGERAAFRAVVETLLRQHCDTAPVLVLRDYHAENLLWLPMRRGVAQVGLLDFQDAMAGHRAYDLISLLEDARRDVPPALAESMIARYLARTGLPEAPFRAACAVLGAQRNLRIIGVFARLCVRDGKPGYLKLMQRVWGHLQNDLSHPALTGLRARVDRLIPEPGNAILKRIEAKCPMP</sequence>
<evidence type="ECO:0000259" key="1">
    <source>
        <dbReference type="Pfam" id="PF01636"/>
    </source>
</evidence>
<dbReference type="SUPFAM" id="SSF56112">
    <property type="entry name" value="Protein kinase-like (PK-like)"/>
    <property type="match status" value="1"/>
</dbReference>